<dbReference type="InterPro" id="IPR000644">
    <property type="entry name" value="CBS_dom"/>
</dbReference>
<comment type="caution">
    <text evidence="4">The sequence shown here is derived from an EMBL/GenBank/DDBJ whole genome shotgun (WGS) entry which is preliminary data.</text>
</comment>
<dbReference type="PANTHER" id="PTHR43080:SF2">
    <property type="entry name" value="CBS DOMAIN-CONTAINING PROTEIN"/>
    <property type="match status" value="1"/>
</dbReference>
<proteinExistence type="predicted"/>
<dbReference type="CDD" id="cd04623">
    <property type="entry name" value="CBS_pair_bac_euk"/>
    <property type="match status" value="1"/>
</dbReference>
<dbReference type="SMART" id="SM00116">
    <property type="entry name" value="CBS"/>
    <property type="match status" value="2"/>
</dbReference>
<organism evidence="4 5">
    <name type="scientific">Flavimaribacter sediminis</name>
    <dbReference type="NCBI Taxonomy" id="2865987"/>
    <lineage>
        <taxon>Bacteria</taxon>
        <taxon>Pseudomonadati</taxon>
        <taxon>Pseudomonadota</taxon>
        <taxon>Alphaproteobacteria</taxon>
        <taxon>Hyphomicrobiales</taxon>
        <taxon>Rhizobiaceae</taxon>
        <taxon>Flavimaribacter</taxon>
    </lineage>
</organism>
<protein>
    <submittedName>
        <fullName evidence="4">CBS domain-containing protein</fullName>
    </submittedName>
</protein>
<dbReference type="PROSITE" id="PS51371">
    <property type="entry name" value="CBS"/>
    <property type="match status" value="2"/>
</dbReference>
<evidence type="ECO:0000256" key="1">
    <source>
        <dbReference type="ARBA" id="ARBA00023122"/>
    </source>
</evidence>
<dbReference type="RefSeq" id="WP_220227199.1">
    <property type="nucleotide sequence ID" value="NZ_JAICBX010000001.1"/>
</dbReference>
<keyword evidence="1 2" id="KW-0129">CBS domain</keyword>
<dbReference type="Pfam" id="PF00571">
    <property type="entry name" value="CBS"/>
    <property type="match status" value="2"/>
</dbReference>
<name>A0AAE2ZKV6_9HYPH</name>
<dbReference type="AlphaFoldDB" id="A0AAE2ZKV6"/>
<keyword evidence="5" id="KW-1185">Reference proteome</keyword>
<dbReference type="PANTHER" id="PTHR43080">
    <property type="entry name" value="CBS DOMAIN-CONTAINING PROTEIN CBSX3, MITOCHONDRIAL"/>
    <property type="match status" value="1"/>
</dbReference>
<dbReference type="InterPro" id="IPR051257">
    <property type="entry name" value="Diverse_CBS-Domain"/>
</dbReference>
<dbReference type="EMBL" id="JAICBX010000001">
    <property type="protein sequence ID" value="MBW8636522.1"/>
    <property type="molecule type" value="Genomic_DNA"/>
</dbReference>
<accession>A0AAE2ZKV6</accession>
<sequence>MTVKAILDQKGREVITVTPEISLSEANARLAEYKIGAVVVVDKSNRICGILSERDIVRALAAKGADAMSGPVSSAMTANVKVCSETHSVNQLMEMMTQGRFRHLPVEVDGKLGGLVSIGDVVRVRIEQVEREAEEIKAYIAS</sequence>
<dbReference type="Proteomes" id="UP001196509">
    <property type="component" value="Unassembled WGS sequence"/>
</dbReference>
<dbReference type="InterPro" id="IPR046342">
    <property type="entry name" value="CBS_dom_sf"/>
</dbReference>
<reference evidence="4" key="1">
    <citation type="submission" date="2021-08" db="EMBL/GenBank/DDBJ databases">
        <title>Hoeflea bacterium WL0058 sp. nov., isolated from the sediment.</title>
        <authorList>
            <person name="Wang L."/>
            <person name="Zhang D."/>
        </authorList>
    </citation>
    <scope>NUCLEOTIDE SEQUENCE</scope>
    <source>
        <strain evidence="4">WL0058</strain>
    </source>
</reference>
<dbReference type="InterPro" id="IPR044725">
    <property type="entry name" value="CBSX3_CBS_dom"/>
</dbReference>
<evidence type="ECO:0000259" key="3">
    <source>
        <dbReference type="PROSITE" id="PS51371"/>
    </source>
</evidence>
<dbReference type="SUPFAM" id="SSF54631">
    <property type="entry name" value="CBS-domain pair"/>
    <property type="match status" value="1"/>
</dbReference>
<evidence type="ECO:0000313" key="4">
    <source>
        <dbReference type="EMBL" id="MBW8636522.1"/>
    </source>
</evidence>
<evidence type="ECO:0000313" key="5">
    <source>
        <dbReference type="Proteomes" id="UP001196509"/>
    </source>
</evidence>
<gene>
    <name evidence="4" type="ORF">K1W69_04905</name>
</gene>
<feature type="domain" description="CBS" evidence="3">
    <location>
        <begin position="10"/>
        <end position="67"/>
    </location>
</feature>
<dbReference type="Gene3D" id="3.10.580.10">
    <property type="entry name" value="CBS-domain"/>
    <property type="match status" value="1"/>
</dbReference>
<feature type="domain" description="CBS" evidence="3">
    <location>
        <begin position="76"/>
        <end position="131"/>
    </location>
</feature>
<evidence type="ECO:0000256" key="2">
    <source>
        <dbReference type="PROSITE-ProRule" id="PRU00703"/>
    </source>
</evidence>